<gene>
    <name evidence="3" type="ORF">DFR74_1096</name>
</gene>
<dbReference type="EMBL" id="QNRE01000009">
    <property type="protein sequence ID" value="RBO88240.1"/>
    <property type="molecule type" value="Genomic_DNA"/>
</dbReference>
<organism evidence="3 4">
    <name type="scientific">Nocardia puris</name>
    <dbReference type="NCBI Taxonomy" id="208602"/>
    <lineage>
        <taxon>Bacteria</taxon>
        <taxon>Bacillati</taxon>
        <taxon>Actinomycetota</taxon>
        <taxon>Actinomycetes</taxon>
        <taxon>Mycobacteriales</taxon>
        <taxon>Nocardiaceae</taxon>
        <taxon>Nocardia</taxon>
    </lineage>
</organism>
<dbReference type="GO" id="GO:0016787">
    <property type="term" value="F:hydrolase activity"/>
    <property type="evidence" value="ECO:0007669"/>
    <property type="project" value="UniProtKB-KW"/>
</dbReference>
<keyword evidence="1" id="KW-0378">Hydrolase</keyword>
<dbReference type="InterPro" id="IPR029058">
    <property type="entry name" value="AB_hydrolase_fold"/>
</dbReference>
<evidence type="ECO:0000256" key="1">
    <source>
        <dbReference type="ARBA" id="ARBA00022801"/>
    </source>
</evidence>
<protein>
    <submittedName>
        <fullName evidence="3">Pimeloyl-ACP methyl ester carboxylesterase</fullName>
    </submittedName>
</protein>
<dbReference type="RefSeq" id="WP_067513812.1">
    <property type="nucleotide sequence ID" value="NZ_CP107943.1"/>
</dbReference>
<name>A0A366DDW5_9NOCA</name>
<dbReference type="PANTHER" id="PTHR43329">
    <property type="entry name" value="EPOXIDE HYDROLASE"/>
    <property type="match status" value="1"/>
</dbReference>
<accession>A0A366DDW5</accession>
<dbReference type="OrthoDB" id="2987348at2"/>
<dbReference type="Proteomes" id="UP000252586">
    <property type="component" value="Unassembled WGS sequence"/>
</dbReference>
<feature type="domain" description="AB hydrolase-1" evidence="2">
    <location>
        <begin position="24"/>
        <end position="262"/>
    </location>
</feature>
<evidence type="ECO:0000259" key="2">
    <source>
        <dbReference type="Pfam" id="PF00561"/>
    </source>
</evidence>
<evidence type="ECO:0000313" key="3">
    <source>
        <dbReference type="EMBL" id="RBO88240.1"/>
    </source>
</evidence>
<dbReference type="InterPro" id="IPR000073">
    <property type="entry name" value="AB_hydrolase_1"/>
</dbReference>
<proteinExistence type="predicted"/>
<dbReference type="AlphaFoldDB" id="A0A366DDW5"/>
<sequence length="287" mass="31651">MSVERIPFGQWTFDVDVEGPADGPAVLLLHGFPHSRASWTEVAPILHRAGLRTIAPDQRGYSDDARPTTVSEYALPLLAADALAVLDALGVESAHVVGHDWGAAVAWYLGARHADRVNSLVALAIPHLDAYQYAYRVDAEQQHSSQYVEFLMSDGAAEQFLADDAAQLYGWFAQAGEGVLTPEQVERYVTKHREPGVLDAALNWYRANNLLGEPFEFGPVPVPTTFVWSVTDTAVSKLAVEKTSEHVTGPYRLVTLEQTSHWQPQQDPETVAAEIVRLARTEQLENR</sequence>
<comment type="caution">
    <text evidence="3">The sequence shown here is derived from an EMBL/GenBank/DDBJ whole genome shotgun (WGS) entry which is preliminary data.</text>
</comment>
<evidence type="ECO:0000313" key="4">
    <source>
        <dbReference type="Proteomes" id="UP000252586"/>
    </source>
</evidence>
<dbReference type="SUPFAM" id="SSF53474">
    <property type="entry name" value="alpha/beta-Hydrolases"/>
    <property type="match status" value="1"/>
</dbReference>
<dbReference type="STRING" id="1210090.GCA_001613185_06222"/>
<dbReference type="PRINTS" id="PR00412">
    <property type="entry name" value="EPOXHYDRLASE"/>
</dbReference>
<dbReference type="InterPro" id="IPR000639">
    <property type="entry name" value="Epox_hydrolase-like"/>
</dbReference>
<dbReference type="Gene3D" id="3.40.50.1820">
    <property type="entry name" value="alpha/beta hydrolase"/>
    <property type="match status" value="1"/>
</dbReference>
<keyword evidence="4" id="KW-1185">Reference proteome</keyword>
<reference evidence="3 4" key="1">
    <citation type="submission" date="2018-06" db="EMBL/GenBank/DDBJ databases">
        <title>Genomic Encyclopedia of Type Strains, Phase IV (KMG-IV): sequencing the most valuable type-strain genomes for metagenomic binning, comparative biology and taxonomic classification.</title>
        <authorList>
            <person name="Goeker M."/>
        </authorList>
    </citation>
    <scope>NUCLEOTIDE SEQUENCE [LARGE SCALE GENOMIC DNA]</scope>
    <source>
        <strain evidence="3 4">DSM 44599</strain>
    </source>
</reference>
<dbReference type="Pfam" id="PF00561">
    <property type="entry name" value="Abhydrolase_1"/>
    <property type="match status" value="1"/>
</dbReference>